<dbReference type="CDD" id="cd01644">
    <property type="entry name" value="RT_pepA17"/>
    <property type="match status" value="1"/>
</dbReference>
<dbReference type="EMBL" id="JAHIBW010000013">
    <property type="protein sequence ID" value="KAG7305255.1"/>
    <property type="molecule type" value="Genomic_DNA"/>
</dbReference>
<keyword evidence="2" id="KW-1185">Reference proteome</keyword>
<protein>
    <recommendedName>
        <fullName evidence="3">Peptidase aspartic putative domain-containing protein</fullName>
    </recommendedName>
</protein>
<reference evidence="1 2" key="1">
    <citation type="submission" date="2021-06" db="EMBL/GenBank/DDBJ databases">
        <title>A haploid diamondback moth (Plutella xylostella L.) genome assembly resolves 31 chromosomes and identifies a diamide resistance mutation.</title>
        <authorList>
            <person name="Ward C.M."/>
            <person name="Perry K.D."/>
            <person name="Baker G."/>
            <person name="Powis K."/>
            <person name="Heckel D.G."/>
            <person name="Baxter S.W."/>
        </authorList>
    </citation>
    <scope>NUCLEOTIDE SEQUENCE [LARGE SCALE GENOMIC DNA]</scope>
    <source>
        <strain evidence="1 2">LV</strain>
        <tissue evidence="1">Single pupa</tissue>
    </source>
</reference>
<dbReference type="SUPFAM" id="SSF56672">
    <property type="entry name" value="DNA/RNA polymerases"/>
    <property type="match status" value="1"/>
</dbReference>
<dbReference type="Gene3D" id="2.40.70.10">
    <property type="entry name" value="Acid Proteases"/>
    <property type="match status" value="1"/>
</dbReference>
<gene>
    <name evidence="1" type="ORF">JYU34_009298</name>
</gene>
<evidence type="ECO:0000313" key="1">
    <source>
        <dbReference type="EMBL" id="KAG7305255.1"/>
    </source>
</evidence>
<proteinExistence type="predicted"/>
<name>A0ABQ7QJM4_PLUXY</name>
<dbReference type="PANTHER" id="PTHR47331">
    <property type="entry name" value="PHD-TYPE DOMAIN-CONTAINING PROTEIN"/>
    <property type="match status" value="1"/>
</dbReference>
<accession>A0ABQ7QJM4</accession>
<comment type="caution">
    <text evidence="1">The sequence shown here is derived from an EMBL/GenBank/DDBJ whole genome shotgun (WGS) entry which is preliminary data.</text>
</comment>
<dbReference type="Pfam" id="PF05380">
    <property type="entry name" value="Peptidase_A17"/>
    <property type="match status" value="1"/>
</dbReference>
<dbReference type="InterPro" id="IPR008042">
    <property type="entry name" value="Retrotrans_Pao"/>
</dbReference>
<sequence>MTSMHTNVEEDIEEPHNDVYVASHFTSKKEMVLLATALIPVKSNNGNATLLRALIDPGSQASFISERATQILKLKRTPSYGNVTGVGSTQTTISHAVQLQILSRHNQEFCLDINAYVLSTQLTSKLPSKSLTKKQWPHLEKLNLADPNYHTPGHIDMLLGVEVYQEIVKNNLVKGPPGTPTAQETDLGWILFGSIDESSIANNIIVMHHNVNVDNMLRSMWEIDMTHKRNLTAEERLCEDIYTKTQTRTKDGRYVVKLPFKHEEPLTQIGETKSIAEKRFHQLERRFEQNTKLKQDYTQVIEEYITLNHMEEVPEKEKNDSAVYLPHHAVVREDKETTKTRVVFNASCKGSNNASLNDQLLVGPQLQEDLRSVIMRWRMRRVSFVADIQKMYREILVTEDDANFQRIIWRKDKDESLHEYRILRVTFGTASAPYLAVRTLMQVANDESKDFPAKVAQTIREDFYVDDLMTGNDTVEEAIELSNNISQLLTRGGFILQKWSSNNHEFIEQVQPSSRSTHAFTDKQDCVMKTLGLSWNNDTDQFQYNSNLLTLPKVVTKRSILADISRLYDPLGWLGAAIIPAKILIQKLWLERIGWDDEINDDLKKEWIKLRQSFEYLKEIKINRWILTDSVNLPNTTLHGFCDASKVAYAAIVYCRVVKEDGEICTSIVAAKTRVTPVKPVTVSRLELCGAVLLAKLLRQVREAMRIPIDRQYAWTDSSVVLSWLHGDPNRWNVFVSNRVIEVLDNTCSNQWFHVSTKDNPADIASRGLELPQLSTNEMWFRGPEWLATDNIPFNNPQITETELERKKRIEVNLKIHNKI</sequence>
<dbReference type="InterPro" id="IPR021109">
    <property type="entry name" value="Peptidase_aspartic_dom_sf"/>
</dbReference>
<dbReference type="Proteomes" id="UP000823941">
    <property type="component" value="Chromosome 13"/>
</dbReference>
<evidence type="ECO:0008006" key="3">
    <source>
        <dbReference type="Google" id="ProtNLM"/>
    </source>
</evidence>
<evidence type="ECO:0000313" key="2">
    <source>
        <dbReference type="Proteomes" id="UP000823941"/>
    </source>
</evidence>
<organism evidence="1 2">
    <name type="scientific">Plutella xylostella</name>
    <name type="common">Diamondback moth</name>
    <name type="synonym">Plutella maculipennis</name>
    <dbReference type="NCBI Taxonomy" id="51655"/>
    <lineage>
        <taxon>Eukaryota</taxon>
        <taxon>Metazoa</taxon>
        <taxon>Ecdysozoa</taxon>
        <taxon>Arthropoda</taxon>
        <taxon>Hexapoda</taxon>
        <taxon>Insecta</taxon>
        <taxon>Pterygota</taxon>
        <taxon>Neoptera</taxon>
        <taxon>Endopterygota</taxon>
        <taxon>Lepidoptera</taxon>
        <taxon>Glossata</taxon>
        <taxon>Ditrysia</taxon>
        <taxon>Yponomeutoidea</taxon>
        <taxon>Plutellidae</taxon>
        <taxon>Plutella</taxon>
    </lineage>
</organism>
<dbReference type="InterPro" id="IPR043502">
    <property type="entry name" value="DNA/RNA_pol_sf"/>
</dbReference>
<dbReference type="PANTHER" id="PTHR47331:SF1">
    <property type="entry name" value="GAG-LIKE PROTEIN"/>
    <property type="match status" value="1"/>
</dbReference>